<dbReference type="AlphaFoldDB" id="A0A8T0RDR2"/>
<organism evidence="2 3">
    <name type="scientific">Panicum virgatum</name>
    <name type="common">Blackwell switchgrass</name>
    <dbReference type="NCBI Taxonomy" id="38727"/>
    <lineage>
        <taxon>Eukaryota</taxon>
        <taxon>Viridiplantae</taxon>
        <taxon>Streptophyta</taxon>
        <taxon>Embryophyta</taxon>
        <taxon>Tracheophyta</taxon>
        <taxon>Spermatophyta</taxon>
        <taxon>Magnoliopsida</taxon>
        <taxon>Liliopsida</taxon>
        <taxon>Poales</taxon>
        <taxon>Poaceae</taxon>
        <taxon>PACMAD clade</taxon>
        <taxon>Panicoideae</taxon>
        <taxon>Panicodae</taxon>
        <taxon>Paniceae</taxon>
        <taxon>Panicinae</taxon>
        <taxon>Panicum</taxon>
        <taxon>Panicum sect. Hiantes</taxon>
    </lineage>
</organism>
<accession>A0A8T0RDR2</accession>
<dbReference type="Gene3D" id="3.40.50.1820">
    <property type="entry name" value="alpha/beta hydrolase"/>
    <property type="match status" value="1"/>
</dbReference>
<reference evidence="2" key="1">
    <citation type="submission" date="2020-05" db="EMBL/GenBank/DDBJ databases">
        <title>WGS assembly of Panicum virgatum.</title>
        <authorList>
            <person name="Lovell J.T."/>
            <person name="Jenkins J."/>
            <person name="Shu S."/>
            <person name="Juenger T.E."/>
            <person name="Schmutz J."/>
        </authorList>
    </citation>
    <scope>NUCLEOTIDE SEQUENCE</scope>
    <source>
        <strain evidence="2">AP13</strain>
    </source>
</reference>
<evidence type="ECO:0000313" key="3">
    <source>
        <dbReference type="Proteomes" id="UP000823388"/>
    </source>
</evidence>
<evidence type="ECO:0000313" key="2">
    <source>
        <dbReference type="EMBL" id="KAG2584047.1"/>
    </source>
</evidence>
<keyword evidence="3" id="KW-1185">Reference proteome</keyword>
<dbReference type="PANTHER" id="PTHR31479:SF25">
    <property type="entry name" value="OS07G0527900 PROTEIN"/>
    <property type="match status" value="1"/>
</dbReference>
<sequence>MENDRSKIRLRQRAHELAPAWWESFHFQLFDKLEHPCKCICCKMSGDGTRFIYGAVFKYSPPGGAPPPPPPPPVCFIVAFRGTMPRDPTSFGDMGLNLRVLFNRQHSSSRFRNARELVEQLLDSNPNRVVWLAGHSLGASMALDVGRYMMIKRKHNNLPAFLFNPPQVSLAPAASGMDEKAKRRLYGFSYSLKYGLGQTILWPLRRHMEVLFEWLSPWVPEIYVHDRDGICKGFIDYFVMREQMGEHLGPHVARSATMLSYRDGLIFSAVVGFGEKNKEQPHLLPSARLWLNSTADGNAHELRQWWQPKLMLTSKQYKWV</sequence>
<dbReference type="InterPro" id="IPR002921">
    <property type="entry name" value="Fungal_lipase-type"/>
</dbReference>
<gene>
    <name evidence="2" type="ORF">PVAP13_6KG267500</name>
</gene>
<dbReference type="InterPro" id="IPR029058">
    <property type="entry name" value="AB_hydrolase_fold"/>
</dbReference>
<dbReference type="Proteomes" id="UP000823388">
    <property type="component" value="Chromosome 6K"/>
</dbReference>
<dbReference type="GO" id="GO:0006629">
    <property type="term" value="P:lipid metabolic process"/>
    <property type="evidence" value="ECO:0007669"/>
    <property type="project" value="InterPro"/>
</dbReference>
<name>A0A8T0RDR2_PANVG</name>
<dbReference type="PANTHER" id="PTHR31479">
    <property type="entry name" value="ALPHA/BETA-HYDROLASES SUPERFAMILY PROTEIN"/>
    <property type="match status" value="1"/>
</dbReference>
<dbReference type="SUPFAM" id="SSF53474">
    <property type="entry name" value="alpha/beta-Hydrolases"/>
    <property type="match status" value="1"/>
</dbReference>
<proteinExistence type="predicted"/>
<protein>
    <recommendedName>
        <fullName evidence="1">Fungal lipase-type domain-containing protein</fullName>
    </recommendedName>
</protein>
<comment type="caution">
    <text evidence="2">The sequence shown here is derived from an EMBL/GenBank/DDBJ whole genome shotgun (WGS) entry which is preliminary data.</text>
</comment>
<feature type="domain" description="Fungal lipase-type" evidence="1">
    <location>
        <begin position="114"/>
        <end position="179"/>
    </location>
</feature>
<evidence type="ECO:0000259" key="1">
    <source>
        <dbReference type="Pfam" id="PF01764"/>
    </source>
</evidence>
<dbReference type="EMBL" id="CM029047">
    <property type="protein sequence ID" value="KAG2584047.1"/>
    <property type="molecule type" value="Genomic_DNA"/>
</dbReference>
<dbReference type="Pfam" id="PF01764">
    <property type="entry name" value="Lipase_3"/>
    <property type="match status" value="1"/>
</dbReference>